<evidence type="ECO:0000256" key="3">
    <source>
        <dbReference type="ARBA" id="ARBA00022692"/>
    </source>
</evidence>
<dbReference type="Pfam" id="PF00067">
    <property type="entry name" value="p450"/>
    <property type="match status" value="1"/>
</dbReference>
<dbReference type="PRINTS" id="PR00463">
    <property type="entry name" value="EP450I"/>
</dbReference>
<evidence type="ECO:0000313" key="9">
    <source>
        <dbReference type="Proteomes" id="UP000447434"/>
    </source>
</evidence>
<comment type="subcellular location">
    <subcellularLocation>
        <location evidence="2">Membrane</location>
        <topology evidence="2">Single-pass membrane protein</topology>
    </subcellularLocation>
</comment>
<proteinExistence type="predicted"/>
<evidence type="ECO:0000256" key="1">
    <source>
        <dbReference type="ARBA" id="ARBA00001971"/>
    </source>
</evidence>
<dbReference type="GO" id="GO:0020037">
    <property type="term" value="F:heme binding"/>
    <property type="evidence" value="ECO:0007669"/>
    <property type="project" value="InterPro"/>
</dbReference>
<evidence type="ECO:0000256" key="6">
    <source>
        <dbReference type="ARBA" id="ARBA00023136"/>
    </source>
</evidence>
<dbReference type="EMBL" id="WOCE01000003">
    <property type="protein sequence ID" value="KAE9617670.1"/>
    <property type="molecule type" value="Genomic_DNA"/>
</dbReference>
<dbReference type="InterPro" id="IPR001128">
    <property type="entry name" value="Cyt_P450"/>
</dbReference>
<dbReference type="InterPro" id="IPR036396">
    <property type="entry name" value="Cyt_P450_sf"/>
</dbReference>
<dbReference type="AlphaFoldDB" id="A0A6A4QUY6"/>
<dbReference type="GO" id="GO:0005506">
    <property type="term" value="F:iron ion binding"/>
    <property type="evidence" value="ECO:0007669"/>
    <property type="project" value="InterPro"/>
</dbReference>
<protein>
    <submittedName>
        <fullName evidence="8">Putative cytochrome P450</fullName>
    </submittedName>
</protein>
<organism evidence="8 9">
    <name type="scientific">Lupinus albus</name>
    <name type="common">White lupine</name>
    <name type="synonym">Lupinus termis</name>
    <dbReference type="NCBI Taxonomy" id="3870"/>
    <lineage>
        <taxon>Eukaryota</taxon>
        <taxon>Viridiplantae</taxon>
        <taxon>Streptophyta</taxon>
        <taxon>Embryophyta</taxon>
        <taxon>Tracheophyta</taxon>
        <taxon>Spermatophyta</taxon>
        <taxon>Magnoliopsida</taxon>
        <taxon>eudicotyledons</taxon>
        <taxon>Gunneridae</taxon>
        <taxon>Pentapetalae</taxon>
        <taxon>rosids</taxon>
        <taxon>fabids</taxon>
        <taxon>Fabales</taxon>
        <taxon>Fabaceae</taxon>
        <taxon>Papilionoideae</taxon>
        <taxon>50 kb inversion clade</taxon>
        <taxon>genistoids sensu lato</taxon>
        <taxon>core genistoids</taxon>
        <taxon>Genisteae</taxon>
        <taxon>Lupinus</taxon>
    </lineage>
</organism>
<dbReference type="PANTHER" id="PTHR24298:SF800">
    <property type="entry name" value="CYTOCHROME P450 89A2-RELATED"/>
    <property type="match status" value="1"/>
</dbReference>
<dbReference type="OrthoDB" id="1055148at2759"/>
<name>A0A6A4QUY6_LUPAL</name>
<evidence type="ECO:0000256" key="7">
    <source>
        <dbReference type="SAM" id="Phobius"/>
    </source>
</evidence>
<feature type="transmembrane region" description="Helical" evidence="7">
    <location>
        <begin position="30"/>
        <end position="50"/>
    </location>
</feature>
<reference evidence="9" key="1">
    <citation type="journal article" date="2020" name="Nat. Commun.">
        <title>Genome sequence of the cluster root forming white lupin.</title>
        <authorList>
            <person name="Hufnagel B."/>
            <person name="Marques A."/>
            <person name="Soriano A."/>
            <person name="Marques L."/>
            <person name="Divol F."/>
            <person name="Doumas P."/>
            <person name="Sallet E."/>
            <person name="Mancinotti D."/>
            <person name="Carrere S."/>
            <person name="Marande W."/>
            <person name="Arribat S."/>
            <person name="Keller J."/>
            <person name="Huneau C."/>
            <person name="Blein T."/>
            <person name="Aime D."/>
            <person name="Laguerre M."/>
            <person name="Taylor J."/>
            <person name="Schubert V."/>
            <person name="Nelson M."/>
            <person name="Geu-Flores F."/>
            <person name="Crespi M."/>
            <person name="Gallardo-Guerrero K."/>
            <person name="Delaux P.-M."/>
            <person name="Salse J."/>
            <person name="Berges H."/>
            <person name="Guyot R."/>
            <person name="Gouzy J."/>
            <person name="Peret B."/>
        </authorList>
    </citation>
    <scope>NUCLEOTIDE SEQUENCE [LARGE SCALE GENOMIC DNA]</scope>
    <source>
        <strain evidence="9">cv. Amiga</strain>
    </source>
</reference>
<keyword evidence="9" id="KW-1185">Reference proteome</keyword>
<evidence type="ECO:0000256" key="2">
    <source>
        <dbReference type="ARBA" id="ARBA00004167"/>
    </source>
</evidence>
<comment type="caution">
    <text evidence="8">The sequence shown here is derived from an EMBL/GenBank/DDBJ whole genome shotgun (WGS) entry which is preliminary data.</text>
</comment>
<dbReference type="Gene3D" id="1.10.630.10">
    <property type="entry name" value="Cytochrome P450"/>
    <property type="match status" value="1"/>
</dbReference>
<dbReference type="SUPFAM" id="SSF48264">
    <property type="entry name" value="Cytochrome P450"/>
    <property type="match status" value="1"/>
</dbReference>
<dbReference type="InterPro" id="IPR002401">
    <property type="entry name" value="Cyt_P450_E_grp-I"/>
</dbReference>
<dbReference type="InterPro" id="IPR051103">
    <property type="entry name" value="Plant_metabolite_P450s"/>
</dbReference>
<dbReference type="PANTHER" id="PTHR24298">
    <property type="entry name" value="FLAVONOID 3'-MONOOXYGENASE-RELATED"/>
    <property type="match status" value="1"/>
</dbReference>
<evidence type="ECO:0000313" key="8">
    <source>
        <dbReference type="EMBL" id="KAE9617670.1"/>
    </source>
</evidence>
<dbReference type="GO" id="GO:0016709">
    <property type="term" value="F:oxidoreductase activity, acting on paired donors, with incorporation or reduction of molecular oxygen, NAD(P)H as one donor, and incorporation of one atom of oxygen"/>
    <property type="evidence" value="ECO:0007669"/>
    <property type="project" value="TreeGrafter"/>
</dbReference>
<dbReference type="GO" id="GO:0016020">
    <property type="term" value="C:membrane"/>
    <property type="evidence" value="ECO:0007669"/>
    <property type="project" value="UniProtKB-SubCell"/>
</dbReference>
<keyword evidence="6 7" id="KW-0472">Membrane</keyword>
<accession>A0A6A4QUY6</accession>
<keyword evidence="3 7" id="KW-0812">Transmembrane</keyword>
<keyword evidence="5 7" id="KW-1133">Transmembrane helix</keyword>
<gene>
    <name evidence="8" type="ORF">Lalb_Chr03g0037801</name>
</gene>
<keyword evidence="4" id="KW-0479">Metal-binding</keyword>
<evidence type="ECO:0000256" key="5">
    <source>
        <dbReference type="ARBA" id="ARBA00022989"/>
    </source>
</evidence>
<dbReference type="Proteomes" id="UP000447434">
    <property type="component" value="Chromosome 3"/>
</dbReference>
<evidence type="ECO:0000256" key="4">
    <source>
        <dbReference type="ARBA" id="ARBA00022723"/>
    </source>
</evidence>
<comment type="cofactor">
    <cofactor evidence="1">
        <name>heme</name>
        <dbReference type="ChEBI" id="CHEBI:30413"/>
    </cofactor>
</comment>
<sequence>MKCYIYIYSPLSSKKLLTYYPFIFSHMDTWFTITVSLCLIFLLRVLLSLLQKSSTTKINNPFPPGPTHIPIITPIIWLTKSVSQIEAILKNLHTKYGPIVTLRIGSRPSIYINDRSLAHQILIQNGSVFSDRPITLPSEKILTSNQHNINSCSYGTTWRILRRNLIAEMLHPSRVKSFAQTRKWVLDVLLKRLKSDIKSSASIKVVDHFQHAMSLLFVFMCFGQRVDDEILNNIEITERTLALSLKRFVVLNFWPRITKFLFRKRWEELLKVRNNLEMALVPLIRARKEAMQSGLCNDDNNNPRAYVDTLLDLKLPNEGQRNLDEGEMVTLCSEFLNAGI</sequence>